<feature type="disulfide bond" evidence="1">
    <location>
        <begin position="46"/>
        <end position="56"/>
    </location>
</feature>
<dbReference type="Gene3D" id="2.10.25.10">
    <property type="entry name" value="Laminin"/>
    <property type="match status" value="1"/>
</dbReference>
<keyword evidence="2" id="KW-1133">Transmembrane helix</keyword>
<gene>
    <name evidence="4" type="ORF">Q8A67_024002</name>
</gene>
<sequence>MGKPLHFCIPVIALNVWFPPFTWKMSLSMTVPASDDGNLSRRLTACDDITCNYGRCVLVDEQPTCECKLGYIGETCNETINDALSVPLTLGVLAFIIGFIILLFVLAFFRRRIKARKRKKAAEEAQLRNGAHL</sequence>
<dbReference type="EMBL" id="JAUYZG010000023">
    <property type="protein sequence ID" value="KAK2871475.1"/>
    <property type="molecule type" value="Genomic_DNA"/>
</dbReference>
<keyword evidence="2" id="KW-0812">Transmembrane</keyword>
<keyword evidence="1" id="KW-0245">EGF-like domain</keyword>
<feature type="domain" description="EGF-like" evidence="3">
    <location>
        <begin position="42"/>
        <end position="77"/>
    </location>
</feature>
<evidence type="ECO:0000259" key="3">
    <source>
        <dbReference type="PROSITE" id="PS50026"/>
    </source>
</evidence>
<dbReference type="PROSITE" id="PS01186">
    <property type="entry name" value="EGF_2"/>
    <property type="match status" value="1"/>
</dbReference>
<keyword evidence="5" id="KW-1185">Reference proteome</keyword>
<evidence type="ECO:0000313" key="4">
    <source>
        <dbReference type="EMBL" id="KAK2871475.1"/>
    </source>
</evidence>
<organism evidence="4 5">
    <name type="scientific">Cirrhinus molitorella</name>
    <name type="common">mud carp</name>
    <dbReference type="NCBI Taxonomy" id="172907"/>
    <lineage>
        <taxon>Eukaryota</taxon>
        <taxon>Metazoa</taxon>
        <taxon>Chordata</taxon>
        <taxon>Craniata</taxon>
        <taxon>Vertebrata</taxon>
        <taxon>Euteleostomi</taxon>
        <taxon>Actinopterygii</taxon>
        <taxon>Neopterygii</taxon>
        <taxon>Teleostei</taxon>
        <taxon>Ostariophysi</taxon>
        <taxon>Cypriniformes</taxon>
        <taxon>Cyprinidae</taxon>
        <taxon>Labeoninae</taxon>
        <taxon>Labeonini</taxon>
        <taxon>Cirrhinus</taxon>
    </lineage>
</organism>
<evidence type="ECO:0000256" key="1">
    <source>
        <dbReference type="PROSITE-ProRule" id="PRU00076"/>
    </source>
</evidence>
<dbReference type="SUPFAM" id="SSF57196">
    <property type="entry name" value="EGF/Laminin"/>
    <property type="match status" value="1"/>
</dbReference>
<protein>
    <recommendedName>
        <fullName evidence="3">EGF-like domain-containing protein</fullName>
    </recommendedName>
</protein>
<accession>A0AA88TAQ1</accession>
<proteinExistence type="predicted"/>
<comment type="caution">
    <text evidence="1">Lacks conserved residue(s) required for the propagation of feature annotation.</text>
</comment>
<evidence type="ECO:0000313" key="5">
    <source>
        <dbReference type="Proteomes" id="UP001187343"/>
    </source>
</evidence>
<dbReference type="PROSITE" id="PS50026">
    <property type="entry name" value="EGF_3"/>
    <property type="match status" value="1"/>
</dbReference>
<reference evidence="4" key="1">
    <citation type="submission" date="2023-08" db="EMBL/GenBank/DDBJ databases">
        <title>Chromosome-level Genome Assembly of mud carp (Cirrhinus molitorella).</title>
        <authorList>
            <person name="Liu H."/>
        </authorList>
    </citation>
    <scope>NUCLEOTIDE SEQUENCE</scope>
    <source>
        <strain evidence="4">Prfri</strain>
        <tissue evidence="4">Muscle</tissue>
    </source>
</reference>
<comment type="caution">
    <text evidence="4">The sequence shown here is derived from an EMBL/GenBank/DDBJ whole genome shotgun (WGS) entry which is preliminary data.</text>
</comment>
<dbReference type="AlphaFoldDB" id="A0AA88TAQ1"/>
<feature type="transmembrane region" description="Helical" evidence="2">
    <location>
        <begin position="88"/>
        <end position="109"/>
    </location>
</feature>
<name>A0AA88TAQ1_9TELE</name>
<keyword evidence="1" id="KW-1015">Disulfide bond</keyword>
<dbReference type="PROSITE" id="PS00022">
    <property type="entry name" value="EGF_1"/>
    <property type="match status" value="1"/>
</dbReference>
<feature type="disulfide bond" evidence="1">
    <location>
        <begin position="67"/>
        <end position="76"/>
    </location>
</feature>
<dbReference type="InterPro" id="IPR000742">
    <property type="entry name" value="EGF"/>
</dbReference>
<dbReference type="Proteomes" id="UP001187343">
    <property type="component" value="Unassembled WGS sequence"/>
</dbReference>
<keyword evidence="2" id="KW-0472">Membrane</keyword>
<evidence type="ECO:0000256" key="2">
    <source>
        <dbReference type="SAM" id="Phobius"/>
    </source>
</evidence>